<proteinExistence type="predicted"/>
<dbReference type="HOGENOM" id="CLU_2160310_0_0_1"/>
<gene>
    <name evidence="1" type="ORF">Kpol_1075p8</name>
</gene>
<sequence length="111" mass="12756">MFRCYTNEKPITADDNFQKALYRQIGNLISTPVIVKTEANSIKDAIRGKDARGIIKHVRGCSEKVKSFEKSKRFLKATKGTRQNDQNRDLTANEVFTNITRLQSLLKMKTY</sequence>
<dbReference type="KEGG" id="vpo:Kpol_1075p8"/>
<dbReference type="PhylomeDB" id="A7TSN6"/>
<keyword evidence="2" id="KW-1185">Reference proteome</keyword>
<protein>
    <submittedName>
        <fullName evidence="1">Uncharacterized protein</fullName>
    </submittedName>
</protein>
<dbReference type="Proteomes" id="UP000000267">
    <property type="component" value="Unassembled WGS sequence"/>
</dbReference>
<dbReference type="EMBL" id="DS480517">
    <property type="protein sequence ID" value="EDO14730.1"/>
    <property type="molecule type" value="Genomic_DNA"/>
</dbReference>
<evidence type="ECO:0000313" key="2">
    <source>
        <dbReference type="Proteomes" id="UP000000267"/>
    </source>
</evidence>
<accession>A7TSN6</accession>
<dbReference type="InParanoid" id="A7TSN6"/>
<dbReference type="AlphaFoldDB" id="A7TSN6"/>
<reference evidence="1 2" key="1">
    <citation type="journal article" date="2007" name="Proc. Natl. Acad. Sci. U.S.A.">
        <title>Independent sorting-out of thousands of duplicated gene pairs in two yeast species descended from a whole-genome duplication.</title>
        <authorList>
            <person name="Scannell D.R."/>
            <person name="Frank A.C."/>
            <person name="Conant G.C."/>
            <person name="Byrne K.P."/>
            <person name="Woolfit M."/>
            <person name="Wolfe K.H."/>
        </authorList>
    </citation>
    <scope>NUCLEOTIDE SEQUENCE [LARGE SCALE GENOMIC DNA]</scope>
    <source>
        <strain evidence="2">ATCC 22028 / DSM 70294 / BCRC 21397 / CBS 2163 / NBRC 10782 / NRRL Y-8283 / UCD 57-17</strain>
    </source>
</reference>
<dbReference type="RefSeq" id="XP_001642588.1">
    <property type="nucleotide sequence ID" value="XM_001642538.1"/>
</dbReference>
<name>A7TSN6_VANPO</name>
<organism evidence="2">
    <name type="scientific">Vanderwaltozyma polyspora (strain ATCC 22028 / DSM 70294 / BCRC 21397 / CBS 2163 / NBRC 10782 / NRRL Y-8283 / UCD 57-17)</name>
    <name type="common">Kluyveromyces polysporus</name>
    <dbReference type="NCBI Taxonomy" id="436907"/>
    <lineage>
        <taxon>Eukaryota</taxon>
        <taxon>Fungi</taxon>
        <taxon>Dikarya</taxon>
        <taxon>Ascomycota</taxon>
        <taxon>Saccharomycotina</taxon>
        <taxon>Saccharomycetes</taxon>
        <taxon>Saccharomycetales</taxon>
        <taxon>Saccharomycetaceae</taxon>
        <taxon>Vanderwaltozyma</taxon>
    </lineage>
</organism>
<dbReference type="GeneID" id="5542751"/>
<evidence type="ECO:0000313" key="1">
    <source>
        <dbReference type="EMBL" id="EDO14730.1"/>
    </source>
</evidence>